<dbReference type="InterPro" id="IPR001202">
    <property type="entry name" value="WW_dom"/>
</dbReference>
<dbReference type="PROSITE" id="PS50020">
    <property type="entry name" value="WW_DOMAIN_2"/>
    <property type="match status" value="1"/>
</dbReference>
<organism evidence="3 4">
    <name type="scientific">Hymenolepis diminuta</name>
    <name type="common">Rat tapeworm</name>
    <dbReference type="NCBI Taxonomy" id="6216"/>
    <lineage>
        <taxon>Eukaryota</taxon>
        <taxon>Metazoa</taxon>
        <taxon>Spiralia</taxon>
        <taxon>Lophotrochozoa</taxon>
        <taxon>Platyhelminthes</taxon>
        <taxon>Cestoda</taxon>
        <taxon>Eucestoda</taxon>
        <taxon>Cyclophyllidea</taxon>
        <taxon>Hymenolepididae</taxon>
        <taxon>Hymenolepis</taxon>
    </lineage>
</organism>
<proteinExistence type="predicted"/>
<gene>
    <name evidence="3" type="ORF">WMSIL1_LOCUS12392</name>
</gene>
<feature type="compositionally biased region" description="Basic and acidic residues" evidence="1">
    <location>
        <begin position="196"/>
        <end position="211"/>
    </location>
</feature>
<keyword evidence="4" id="KW-1185">Reference proteome</keyword>
<dbReference type="Pfam" id="PF00397">
    <property type="entry name" value="WW"/>
    <property type="match status" value="1"/>
</dbReference>
<sequence length="313" mass="35266">MPDSKLWKLYPLPPNWEEKYDATTKLHYYIDHVNQKTTWTDPRSWYYDKDRSSGVKHTTVQESTSDAADDSENLQEPFDGLDRNESVKLTCAVKTNSIVNKFLNEEYDSRRDQSHRRLKPFSSTARKLASRRHTRQNAESQSFALLPAVVSSSVRSQRQSLSPKARPRDVISVDAGLKKKKSDSSSTFSSSPQADSRSERRAIADHFKSVPETEEMEPSTSTAKSDSKPHKTIESIKSTPSDTKQAVGSEEIQKQKDSSKLSRPNAHSSLYMGPSRSFLVQRIPAKGPNPEFHKGHNPALVKGPNPALLIKNR</sequence>
<dbReference type="Gene3D" id="2.20.70.10">
    <property type="match status" value="1"/>
</dbReference>
<feature type="domain" description="WW" evidence="2">
    <location>
        <begin position="10"/>
        <end position="44"/>
    </location>
</feature>
<protein>
    <recommendedName>
        <fullName evidence="2">WW domain-containing protein</fullName>
    </recommendedName>
</protein>
<evidence type="ECO:0000259" key="2">
    <source>
        <dbReference type="PROSITE" id="PS50020"/>
    </source>
</evidence>
<evidence type="ECO:0000313" key="3">
    <source>
        <dbReference type="EMBL" id="VUZ54231.1"/>
    </source>
</evidence>
<name>A0A564Z3Y7_HYMDI</name>
<feature type="compositionally biased region" description="Polar residues" evidence="1">
    <location>
        <begin position="235"/>
        <end position="246"/>
    </location>
</feature>
<dbReference type="AlphaFoldDB" id="A0A564Z3Y7"/>
<dbReference type="Proteomes" id="UP000321570">
    <property type="component" value="Unassembled WGS sequence"/>
</dbReference>
<dbReference type="CDD" id="cd00201">
    <property type="entry name" value="WW"/>
    <property type="match status" value="1"/>
</dbReference>
<dbReference type="PROSITE" id="PS01159">
    <property type="entry name" value="WW_DOMAIN_1"/>
    <property type="match status" value="1"/>
</dbReference>
<feature type="region of interest" description="Disordered" evidence="1">
    <location>
        <begin position="154"/>
        <end position="313"/>
    </location>
</feature>
<accession>A0A564Z3Y7</accession>
<dbReference type="InterPro" id="IPR036020">
    <property type="entry name" value="WW_dom_sf"/>
</dbReference>
<reference evidence="3 4" key="1">
    <citation type="submission" date="2019-07" db="EMBL/GenBank/DDBJ databases">
        <authorList>
            <person name="Jastrzebski P J."/>
            <person name="Paukszto L."/>
            <person name="Jastrzebski P J."/>
        </authorList>
    </citation>
    <scope>NUCLEOTIDE SEQUENCE [LARGE SCALE GENOMIC DNA]</scope>
    <source>
        <strain evidence="3 4">WMS-il1</strain>
    </source>
</reference>
<evidence type="ECO:0000256" key="1">
    <source>
        <dbReference type="SAM" id="MobiDB-lite"/>
    </source>
</evidence>
<dbReference type="SMART" id="SM00456">
    <property type="entry name" value="WW"/>
    <property type="match status" value="1"/>
</dbReference>
<feature type="region of interest" description="Disordered" evidence="1">
    <location>
        <begin position="50"/>
        <end position="81"/>
    </location>
</feature>
<dbReference type="EMBL" id="CABIJS010000611">
    <property type="protein sequence ID" value="VUZ54231.1"/>
    <property type="molecule type" value="Genomic_DNA"/>
</dbReference>
<evidence type="ECO:0000313" key="4">
    <source>
        <dbReference type="Proteomes" id="UP000321570"/>
    </source>
</evidence>
<feature type="compositionally biased region" description="Basic and acidic residues" evidence="1">
    <location>
        <begin position="225"/>
        <end position="234"/>
    </location>
</feature>
<dbReference type="SUPFAM" id="SSF51045">
    <property type="entry name" value="WW domain"/>
    <property type="match status" value="1"/>
</dbReference>
<feature type="compositionally biased region" description="Polar residues" evidence="1">
    <location>
        <begin position="55"/>
        <end position="66"/>
    </location>
</feature>
<feature type="compositionally biased region" description="Basic and acidic residues" evidence="1">
    <location>
        <begin position="251"/>
        <end position="260"/>
    </location>
</feature>
<feature type="region of interest" description="Disordered" evidence="1">
    <location>
        <begin position="109"/>
        <end position="140"/>
    </location>
</feature>